<evidence type="ECO:0000313" key="2">
    <source>
        <dbReference type="EMBL" id="NYJ36576.1"/>
    </source>
</evidence>
<feature type="transmembrane region" description="Helical" evidence="1">
    <location>
        <begin position="343"/>
        <end position="365"/>
    </location>
</feature>
<sequence length="532" mass="56015">MRTFAGTGHLIRFILRRDRVRMTVWTVSLVGMLAMTIPTLDEMFQTPEQRLARAAVMETPTGIVLGGPGYGLDTYGLGAMVANEMTMTLLVALAVMSILHVVRHTRAEEESGRAELLRASVVGPSAQMTAALATNAIVNAVIGALLALSMVVNDLAVADSVAFGAGMALAGVAFGAIAAVCAQVSEHSRGASGLAFLVIGVLFTFRVVGDIAERGGSAPSWFSPFAWAQQTRMFDDLRWWPLGLYAVVIAVLFAVAFTLAGRRDVGAGLVAARPGPADASPLLNGVFALHLRQQRMSILAWTAAVALFSLGFGTLISEIDTMVEQNPDLVARMGLDAQNMSSAFLGMLLLYVVMTAVAFAMLSVLHTRTEETSGRAELVLSTAVGRIRWMGSAMLVSTLAAIVMTLLGGAAMGIGAGLATGDYDWVGTVTEAAAAQLPVVLMFIGLTTLFVGVAPRLVGVVWAWFGYGLVATIFGPLLDLPEWMMDYGPFGIVSQLPVEEFEAAPFLVVLGVAVAATAVGLGGFRRRDLATV</sequence>
<feature type="transmembrane region" description="Helical" evidence="1">
    <location>
        <begin position="126"/>
        <end position="148"/>
    </location>
</feature>
<dbReference type="EMBL" id="JACCFS010000001">
    <property type="protein sequence ID" value="NYJ36576.1"/>
    <property type="molecule type" value="Genomic_DNA"/>
</dbReference>
<name>A0A7Z0ERU0_9ACTN</name>
<feature type="transmembrane region" description="Helical" evidence="1">
    <location>
        <begin position="85"/>
        <end position="105"/>
    </location>
</feature>
<evidence type="ECO:0000313" key="3">
    <source>
        <dbReference type="Proteomes" id="UP000572051"/>
    </source>
</evidence>
<feature type="transmembrane region" description="Helical" evidence="1">
    <location>
        <begin position="432"/>
        <end position="453"/>
    </location>
</feature>
<feature type="transmembrane region" description="Helical" evidence="1">
    <location>
        <begin position="20"/>
        <end position="40"/>
    </location>
</feature>
<proteinExistence type="predicted"/>
<dbReference type="AlphaFoldDB" id="A0A7Z0ERU0"/>
<protein>
    <submittedName>
        <fullName evidence="2">ABC-2 type transport system permease protein</fullName>
    </submittedName>
</protein>
<keyword evidence="1" id="KW-1133">Transmembrane helix</keyword>
<evidence type="ECO:0000256" key="1">
    <source>
        <dbReference type="SAM" id="Phobius"/>
    </source>
</evidence>
<organism evidence="2 3">
    <name type="scientific">Nocardiopsis aegyptia</name>
    <dbReference type="NCBI Taxonomy" id="220378"/>
    <lineage>
        <taxon>Bacteria</taxon>
        <taxon>Bacillati</taxon>
        <taxon>Actinomycetota</taxon>
        <taxon>Actinomycetes</taxon>
        <taxon>Streptosporangiales</taxon>
        <taxon>Nocardiopsidaceae</taxon>
        <taxon>Nocardiopsis</taxon>
    </lineage>
</organism>
<feature type="transmembrane region" description="Helical" evidence="1">
    <location>
        <begin position="460"/>
        <end position="478"/>
    </location>
</feature>
<gene>
    <name evidence="2" type="ORF">HNR10_004457</name>
</gene>
<accession>A0A7Z0ERU0</accession>
<feature type="transmembrane region" description="Helical" evidence="1">
    <location>
        <begin position="503"/>
        <end position="524"/>
    </location>
</feature>
<reference evidence="2 3" key="1">
    <citation type="submission" date="2020-07" db="EMBL/GenBank/DDBJ databases">
        <title>Sequencing the genomes of 1000 actinobacteria strains.</title>
        <authorList>
            <person name="Klenk H.-P."/>
        </authorList>
    </citation>
    <scope>NUCLEOTIDE SEQUENCE [LARGE SCALE GENOMIC DNA]</scope>
    <source>
        <strain evidence="2 3">DSM 44442</strain>
    </source>
</reference>
<feature type="transmembrane region" description="Helical" evidence="1">
    <location>
        <begin position="160"/>
        <end position="182"/>
    </location>
</feature>
<dbReference type="Proteomes" id="UP000572051">
    <property type="component" value="Unassembled WGS sequence"/>
</dbReference>
<dbReference type="RefSeq" id="WP_179826558.1">
    <property type="nucleotide sequence ID" value="NZ_JACCFS010000001.1"/>
</dbReference>
<feature type="transmembrane region" description="Helical" evidence="1">
    <location>
        <begin position="395"/>
        <end position="420"/>
    </location>
</feature>
<keyword evidence="3" id="KW-1185">Reference proteome</keyword>
<feature type="transmembrane region" description="Helical" evidence="1">
    <location>
        <begin position="239"/>
        <end position="260"/>
    </location>
</feature>
<comment type="caution">
    <text evidence="2">The sequence shown here is derived from an EMBL/GenBank/DDBJ whole genome shotgun (WGS) entry which is preliminary data.</text>
</comment>
<feature type="transmembrane region" description="Helical" evidence="1">
    <location>
        <begin position="194"/>
        <end position="212"/>
    </location>
</feature>
<feature type="transmembrane region" description="Helical" evidence="1">
    <location>
        <begin position="298"/>
        <end position="317"/>
    </location>
</feature>
<keyword evidence="1" id="KW-0472">Membrane</keyword>
<keyword evidence="1" id="KW-0812">Transmembrane</keyword>